<gene>
    <name evidence="1" type="ORF">JK635_09445</name>
</gene>
<comment type="caution">
    <text evidence="1">The sequence shown here is derived from an EMBL/GenBank/DDBJ whole genome shotgun (WGS) entry which is preliminary data.</text>
</comment>
<name>A0ABS1TM94_9BACI</name>
<evidence type="ECO:0000313" key="1">
    <source>
        <dbReference type="EMBL" id="MBL4952433.1"/>
    </source>
</evidence>
<proteinExistence type="predicted"/>
<dbReference type="InterPro" id="IPR029058">
    <property type="entry name" value="AB_hydrolase_fold"/>
</dbReference>
<dbReference type="Gene3D" id="3.40.50.1820">
    <property type="entry name" value="alpha/beta hydrolase"/>
    <property type="match status" value="1"/>
</dbReference>
<protein>
    <recommendedName>
        <fullName evidence="3">Alpha/beta hydrolase</fullName>
    </recommendedName>
</protein>
<dbReference type="SUPFAM" id="SSF53474">
    <property type="entry name" value="alpha/beta-Hydrolases"/>
    <property type="match status" value="1"/>
</dbReference>
<evidence type="ECO:0000313" key="2">
    <source>
        <dbReference type="Proteomes" id="UP000623967"/>
    </source>
</evidence>
<keyword evidence="2" id="KW-1185">Reference proteome</keyword>
<evidence type="ECO:0008006" key="3">
    <source>
        <dbReference type="Google" id="ProtNLM"/>
    </source>
</evidence>
<organism evidence="1 2">
    <name type="scientific">Neobacillus paridis</name>
    <dbReference type="NCBI Taxonomy" id="2803862"/>
    <lineage>
        <taxon>Bacteria</taxon>
        <taxon>Bacillati</taxon>
        <taxon>Bacillota</taxon>
        <taxon>Bacilli</taxon>
        <taxon>Bacillales</taxon>
        <taxon>Bacillaceae</taxon>
        <taxon>Neobacillus</taxon>
    </lineage>
</organism>
<accession>A0ABS1TM94</accession>
<dbReference type="Proteomes" id="UP000623967">
    <property type="component" value="Unassembled WGS sequence"/>
</dbReference>
<dbReference type="EMBL" id="JAESWB010000168">
    <property type="protein sequence ID" value="MBL4952433.1"/>
    <property type="molecule type" value="Genomic_DNA"/>
</dbReference>
<reference evidence="1 2" key="1">
    <citation type="submission" date="2021-01" db="EMBL/GenBank/DDBJ databases">
        <title>Genome public.</title>
        <authorList>
            <person name="Liu C."/>
            <person name="Sun Q."/>
        </authorList>
    </citation>
    <scope>NUCLEOTIDE SEQUENCE [LARGE SCALE GENOMIC DNA]</scope>
    <source>
        <strain evidence="1 2">YIM B02564</strain>
    </source>
</reference>
<sequence length="125" mass="14401">MFAKQNSPNEILYEQFLLGYKYGKIHLRVVPKVFTKEELASLKAETLLLIGEQEVVYSSIKKAIDHATAIPQITAKLIPNCSHCLPAEQQEMVNIWSMNFYHKNDPILSGFSSLLHRALRSFYRF</sequence>
<dbReference type="RefSeq" id="WP_202653702.1">
    <property type="nucleotide sequence ID" value="NZ_JAESWB010000168.1"/>
</dbReference>